<dbReference type="PANTHER" id="PTHR33993">
    <property type="entry name" value="GLYOXALASE-RELATED"/>
    <property type="match status" value="1"/>
</dbReference>
<evidence type="ECO:0000259" key="1">
    <source>
        <dbReference type="PROSITE" id="PS51819"/>
    </source>
</evidence>
<dbReference type="Proteomes" id="UP000440224">
    <property type="component" value="Unassembled WGS sequence"/>
</dbReference>
<organism evidence="2 3">
    <name type="scientific">Polyangium spumosum</name>
    <dbReference type="NCBI Taxonomy" id="889282"/>
    <lineage>
        <taxon>Bacteria</taxon>
        <taxon>Pseudomonadati</taxon>
        <taxon>Myxococcota</taxon>
        <taxon>Polyangia</taxon>
        <taxon>Polyangiales</taxon>
        <taxon>Polyangiaceae</taxon>
        <taxon>Polyangium</taxon>
    </lineage>
</organism>
<proteinExistence type="predicted"/>
<sequence length="239" mass="25365">MKTANGAFGGYELRTTNPGAAVDFYADVLGSQVGNTPGLGVSPLPERAAALGAPAHWLGHIAVADVDGAARRILEQGGEQRGPTRTTSDGQATRVILRDPFGAIVAVAAERDEPSGAVAWHELHVRDHARAWALYGEMFGWRKTEALDLGPALGSYEMFSFGEGGPSVGGMVSSARMPQVHTHWLFYFRVDDLDAALTRVRARGGNVLEPRRLPSGDRLAPCEDPQGAAFGLYSSAARA</sequence>
<dbReference type="Pfam" id="PF00903">
    <property type="entry name" value="Glyoxalase"/>
    <property type="match status" value="2"/>
</dbReference>
<dbReference type="InterPro" id="IPR037523">
    <property type="entry name" value="VOC_core"/>
</dbReference>
<dbReference type="Gene3D" id="3.10.180.10">
    <property type="entry name" value="2,3-Dihydroxybiphenyl 1,2-Dioxygenase, domain 1"/>
    <property type="match status" value="2"/>
</dbReference>
<dbReference type="AlphaFoldDB" id="A0A6N7PVR1"/>
<keyword evidence="3" id="KW-1185">Reference proteome</keyword>
<dbReference type="CDD" id="cd07247">
    <property type="entry name" value="SgaA_N_like"/>
    <property type="match status" value="1"/>
</dbReference>
<evidence type="ECO:0000313" key="3">
    <source>
        <dbReference type="Proteomes" id="UP000440224"/>
    </source>
</evidence>
<comment type="caution">
    <text evidence="2">The sequence shown here is derived from an EMBL/GenBank/DDBJ whole genome shotgun (WGS) entry which is preliminary data.</text>
</comment>
<feature type="domain" description="VOC" evidence="1">
    <location>
        <begin position="7"/>
        <end position="110"/>
    </location>
</feature>
<dbReference type="InterPro" id="IPR004360">
    <property type="entry name" value="Glyas_Fos-R_dOase_dom"/>
</dbReference>
<accession>A0A6N7PVR1</accession>
<name>A0A6N7PVR1_9BACT</name>
<gene>
    <name evidence="2" type="ORF">GF068_30080</name>
</gene>
<evidence type="ECO:0000313" key="2">
    <source>
        <dbReference type="EMBL" id="MRG96138.1"/>
    </source>
</evidence>
<dbReference type="OrthoDB" id="9792323at2"/>
<dbReference type="RefSeq" id="WP_153822939.1">
    <property type="nucleotide sequence ID" value="NZ_WJIE01000010.1"/>
</dbReference>
<dbReference type="SUPFAM" id="SSF54593">
    <property type="entry name" value="Glyoxalase/Bleomycin resistance protein/Dihydroxybiphenyl dioxygenase"/>
    <property type="match status" value="2"/>
</dbReference>
<reference evidence="2 3" key="1">
    <citation type="submission" date="2019-10" db="EMBL/GenBank/DDBJ databases">
        <title>A soil myxobacterium in the family Polyangiaceae.</title>
        <authorList>
            <person name="Li Y."/>
            <person name="Wang J."/>
        </authorList>
    </citation>
    <scope>NUCLEOTIDE SEQUENCE [LARGE SCALE GENOMIC DNA]</scope>
    <source>
        <strain evidence="2 3">DSM 14734</strain>
    </source>
</reference>
<dbReference type="InterPro" id="IPR052164">
    <property type="entry name" value="Anthracycline_SecMetBiosynth"/>
</dbReference>
<dbReference type="PANTHER" id="PTHR33993:SF14">
    <property type="entry name" value="GB|AAF24581.1"/>
    <property type="match status" value="1"/>
</dbReference>
<dbReference type="InterPro" id="IPR029068">
    <property type="entry name" value="Glyas_Bleomycin-R_OHBP_Dase"/>
</dbReference>
<dbReference type="PROSITE" id="PS51819">
    <property type="entry name" value="VOC"/>
    <property type="match status" value="2"/>
</dbReference>
<dbReference type="EMBL" id="WJIE01000010">
    <property type="protein sequence ID" value="MRG96138.1"/>
    <property type="molecule type" value="Genomic_DNA"/>
</dbReference>
<protein>
    <recommendedName>
        <fullName evidence="1">VOC domain-containing protein</fullName>
    </recommendedName>
</protein>
<feature type="domain" description="VOC" evidence="1">
    <location>
        <begin position="117"/>
        <end position="235"/>
    </location>
</feature>